<evidence type="ECO:0000256" key="4">
    <source>
        <dbReference type="PROSITE-ProRule" id="PRU00284"/>
    </source>
</evidence>
<feature type="domain" description="Methyl-accepting transducer" evidence="8">
    <location>
        <begin position="350"/>
        <end position="579"/>
    </location>
</feature>
<dbReference type="CDD" id="cd11386">
    <property type="entry name" value="MCP_signal"/>
    <property type="match status" value="1"/>
</dbReference>
<keyword evidence="11" id="KW-1185">Reference proteome</keyword>
<feature type="domain" description="HAMP" evidence="9">
    <location>
        <begin position="293"/>
        <end position="345"/>
    </location>
</feature>
<dbReference type="GO" id="GO:0007165">
    <property type="term" value="P:signal transduction"/>
    <property type="evidence" value="ECO:0007669"/>
    <property type="project" value="UniProtKB-KW"/>
</dbReference>
<feature type="coiled-coil region" evidence="5">
    <location>
        <begin position="274"/>
        <end position="309"/>
    </location>
</feature>
<dbReference type="SMART" id="SM00304">
    <property type="entry name" value="HAMP"/>
    <property type="match status" value="2"/>
</dbReference>
<reference evidence="11" key="1">
    <citation type="journal article" date="2013" name="Genome Announc.">
        <title>Draft Genome Sequence of the Dimorphic Prosthecate Bacterium Brevundimonas abyssalis TAR-001T.</title>
        <authorList>
            <person name="Tsubouchi T."/>
            <person name="Nishi S."/>
            <person name="Usui K."/>
            <person name="Shimane Y."/>
            <person name="Takaki Y."/>
            <person name="Maruyama T."/>
            <person name="Hatada Y."/>
        </authorList>
    </citation>
    <scope>NUCLEOTIDE SEQUENCE [LARGE SCALE GENOMIC DNA]</scope>
    <source>
        <strain evidence="11">TAR-001</strain>
    </source>
</reference>
<keyword evidence="4" id="KW-0807">Transducer</keyword>
<evidence type="ECO:0000313" key="10">
    <source>
        <dbReference type="EMBL" id="GAD59189.1"/>
    </source>
</evidence>
<dbReference type="GO" id="GO:0006935">
    <property type="term" value="P:chemotaxis"/>
    <property type="evidence" value="ECO:0007669"/>
    <property type="project" value="UniProtKB-KW"/>
</dbReference>
<evidence type="ECO:0000256" key="2">
    <source>
        <dbReference type="ARBA" id="ARBA00022500"/>
    </source>
</evidence>
<dbReference type="SUPFAM" id="SSF58104">
    <property type="entry name" value="Methyl-accepting chemotaxis protein (MCP) signaling domain"/>
    <property type="match status" value="1"/>
</dbReference>
<dbReference type="InterPro" id="IPR004089">
    <property type="entry name" value="MCPsignal_dom"/>
</dbReference>
<dbReference type="PANTHER" id="PTHR43531">
    <property type="entry name" value="PROTEIN ICFG"/>
    <property type="match status" value="1"/>
</dbReference>
<dbReference type="CDD" id="cd06225">
    <property type="entry name" value="HAMP"/>
    <property type="match status" value="1"/>
</dbReference>
<keyword evidence="5" id="KW-0175">Coiled coil</keyword>
<feature type="region of interest" description="Disordered" evidence="6">
    <location>
        <begin position="598"/>
        <end position="619"/>
    </location>
</feature>
<dbReference type="GO" id="GO:0005886">
    <property type="term" value="C:plasma membrane"/>
    <property type="evidence" value="ECO:0007669"/>
    <property type="project" value="TreeGrafter"/>
</dbReference>
<keyword evidence="7" id="KW-1133">Transmembrane helix</keyword>
<dbReference type="PROSITE" id="PS50885">
    <property type="entry name" value="HAMP"/>
    <property type="match status" value="2"/>
</dbReference>
<dbReference type="RefSeq" id="WP_021697284.1">
    <property type="nucleotide sequence ID" value="NZ_BATC01000020.1"/>
</dbReference>
<dbReference type="PROSITE" id="PS50111">
    <property type="entry name" value="CHEMOTAXIS_TRANSDUC_2"/>
    <property type="match status" value="1"/>
</dbReference>
<protein>
    <submittedName>
        <fullName evidence="10">Methyl-accepting chemotaxis protein</fullName>
    </submittedName>
</protein>
<sequence length="652" mass="68482">MNLNNLKIGQKLAMAFAAVVVVIAATGTAVFLNVLDIENARQEYSTASQSIRTTQEAQFYVARQENAYRGYLVSGDPYYIERLDSHRAVFKEKLGQLRTEGAGHPEVLELVDQVEAAADAWYVNVVEVGRELAADPATRAQAIAMVGREGVADTYITPAEDGMDALIEAEEAILTGARNHQTQAGNMANTVLIGGISLAAVIAAGLGLLMTRTIAKPVVNMTTVMRKLAGGDKTIEVPGAGRKDEIGDMSAAVLAFKDAAIANDRLEGEAADQRRMTESERARAEAERAEAARQQAAVVEALAEGLEQLSKGNLTYRLTQTFPEDYLKLQSDFNAAMGQLKDAMSTVVTNVAAIRSGAGEISQAADDLSRRTEQQAASLEETAAALDQITATVRKTASGAKQCSDVVLAARGDAEKSGEIVRDAVGAMSAIEQSSTQISQIIGVIDEIAFQTNLLALNAGVEAARAGDAGRGFAVVASEVRALAQRSADAAKEIKTLISSSGTQVGAGVSLVGQTGEALNRIVERVAEIDGLISEISASAQEQATGLQQVNTAVNQMDQVTQQNAAMVEQSTAASHSLAQEADQLNESVSRFEIGEKDRTASAPAHAPKPAAKPAAKPSAVQRTVTALKAMGAGGAARKLETVAAEDGWEEF</sequence>
<dbReference type="Pfam" id="PF05227">
    <property type="entry name" value="CHASE3"/>
    <property type="match status" value="1"/>
</dbReference>
<dbReference type="GO" id="GO:0004888">
    <property type="term" value="F:transmembrane signaling receptor activity"/>
    <property type="evidence" value="ECO:0007669"/>
    <property type="project" value="TreeGrafter"/>
</dbReference>
<dbReference type="Pfam" id="PF00015">
    <property type="entry name" value="MCPsignal"/>
    <property type="match status" value="1"/>
</dbReference>
<organism evidence="10 11">
    <name type="scientific">Brevundimonas abyssalis TAR-001</name>
    <dbReference type="NCBI Taxonomy" id="1391729"/>
    <lineage>
        <taxon>Bacteria</taxon>
        <taxon>Pseudomonadati</taxon>
        <taxon>Pseudomonadota</taxon>
        <taxon>Alphaproteobacteria</taxon>
        <taxon>Caulobacterales</taxon>
        <taxon>Caulobacteraceae</taxon>
        <taxon>Brevundimonas</taxon>
    </lineage>
</organism>
<evidence type="ECO:0000256" key="1">
    <source>
        <dbReference type="ARBA" id="ARBA00004370"/>
    </source>
</evidence>
<dbReference type="Pfam" id="PF00672">
    <property type="entry name" value="HAMP"/>
    <property type="match status" value="1"/>
</dbReference>
<gene>
    <name evidence="10" type="ORF">MBEBAB_1439</name>
</gene>
<dbReference type="Gene3D" id="6.10.340.10">
    <property type="match status" value="1"/>
</dbReference>
<dbReference type="Gene3D" id="1.10.287.950">
    <property type="entry name" value="Methyl-accepting chemotaxis protein"/>
    <property type="match status" value="1"/>
</dbReference>
<keyword evidence="7" id="KW-0472">Membrane</keyword>
<dbReference type="SUPFAM" id="SSF158472">
    <property type="entry name" value="HAMP domain-like"/>
    <property type="match status" value="1"/>
</dbReference>
<keyword evidence="2" id="KW-0145">Chemotaxis</keyword>
<feature type="compositionally biased region" description="Low complexity" evidence="6">
    <location>
        <begin position="601"/>
        <end position="619"/>
    </location>
</feature>
<dbReference type="SMART" id="SM00283">
    <property type="entry name" value="MA"/>
    <property type="match status" value="1"/>
</dbReference>
<evidence type="ECO:0000256" key="6">
    <source>
        <dbReference type="SAM" id="MobiDB-lite"/>
    </source>
</evidence>
<dbReference type="PANTHER" id="PTHR43531:SF11">
    <property type="entry name" value="METHYL-ACCEPTING CHEMOTAXIS PROTEIN 3"/>
    <property type="match status" value="1"/>
</dbReference>
<dbReference type="FunFam" id="1.10.287.950:FF:000001">
    <property type="entry name" value="Methyl-accepting chemotaxis sensory transducer"/>
    <property type="match status" value="1"/>
</dbReference>
<dbReference type="Proteomes" id="UP000016569">
    <property type="component" value="Unassembled WGS sequence"/>
</dbReference>
<evidence type="ECO:0000256" key="5">
    <source>
        <dbReference type="SAM" id="Coils"/>
    </source>
</evidence>
<keyword evidence="7" id="KW-0812">Transmembrane</keyword>
<proteinExistence type="inferred from homology"/>
<comment type="similarity">
    <text evidence="3">Belongs to the methyl-accepting chemotaxis (MCP) protein family.</text>
</comment>
<dbReference type="EMBL" id="BATC01000020">
    <property type="protein sequence ID" value="GAD59189.1"/>
    <property type="molecule type" value="Genomic_DNA"/>
</dbReference>
<dbReference type="InterPro" id="IPR007891">
    <property type="entry name" value="CHASE3"/>
</dbReference>
<evidence type="ECO:0000256" key="7">
    <source>
        <dbReference type="SAM" id="Phobius"/>
    </source>
</evidence>
<evidence type="ECO:0000256" key="3">
    <source>
        <dbReference type="ARBA" id="ARBA00029447"/>
    </source>
</evidence>
<evidence type="ECO:0000259" key="8">
    <source>
        <dbReference type="PROSITE" id="PS50111"/>
    </source>
</evidence>
<dbReference type="InterPro" id="IPR051310">
    <property type="entry name" value="MCP_chemotaxis"/>
</dbReference>
<evidence type="ECO:0000259" key="9">
    <source>
        <dbReference type="PROSITE" id="PS50885"/>
    </source>
</evidence>
<feature type="transmembrane region" description="Helical" evidence="7">
    <location>
        <begin position="12"/>
        <end position="35"/>
    </location>
</feature>
<accession>A0A8E0N921</accession>
<feature type="transmembrane region" description="Helical" evidence="7">
    <location>
        <begin position="188"/>
        <end position="210"/>
    </location>
</feature>
<comment type="subcellular location">
    <subcellularLocation>
        <location evidence="1">Membrane</location>
    </subcellularLocation>
</comment>
<dbReference type="AlphaFoldDB" id="A0A8E0N921"/>
<feature type="domain" description="HAMP" evidence="9">
    <location>
        <begin position="212"/>
        <end position="265"/>
    </location>
</feature>
<dbReference type="InterPro" id="IPR003660">
    <property type="entry name" value="HAMP_dom"/>
</dbReference>
<evidence type="ECO:0000313" key="11">
    <source>
        <dbReference type="Proteomes" id="UP000016569"/>
    </source>
</evidence>
<comment type="caution">
    <text evidence="10">The sequence shown here is derived from an EMBL/GenBank/DDBJ whole genome shotgun (WGS) entry which is preliminary data.</text>
</comment>
<name>A0A8E0N921_9CAUL</name>